<dbReference type="EMBL" id="GBRH01177365">
    <property type="protein sequence ID" value="JAE20531.1"/>
    <property type="molecule type" value="Transcribed_RNA"/>
</dbReference>
<evidence type="ECO:0000313" key="1">
    <source>
        <dbReference type="EMBL" id="JAE20531.1"/>
    </source>
</evidence>
<reference evidence="1" key="2">
    <citation type="journal article" date="2015" name="Data Brief">
        <title>Shoot transcriptome of the giant reed, Arundo donax.</title>
        <authorList>
            <person name="Barrero R.A."/>
            <person name="Guerrero F.D."/>
            <person name="Moolhuijzen P."/>
            <person name="Goolsby J.A."/>
            <person name="Tidwell J."/>
            <person name="Bellgard S.E."/>
            <person name="Bellgard M.I."/>
        </authorList>
    </citation>
    <scope>NUCLEOTIDE SEQUENCE</scope>
    <source>
        <tissue evidence="1">Shoot tissue taken approximately 20 cm above the soil surface</tissue>
    </source>
</reference>
<name>A0A0A9GDA2_ARUDO</name>
<protein>
    <submittedName>
        <fullName evidence="1">Uncharacterized protein</fullName>
    </submittedName>
</protein>
<accession>A0A0A9GDA2</accession>
<sequence length="76" mass="8848">MNLSLSYTVYSGLGQKSTMVIYKFPQQFAQGKHSRSIIRWNFRIAVILRCVLHQIQQFMDLFVHITIVLALLSFLS</sequence>
<reference evidence="1" key="1">
    <citation type="submission" date="2014-09" db="EMBL/GenBank/DDBJ databases">
        <authorList>
            <person name="Magalhaes I.L.F."/>
            <person name="Oliveira U."/>
            <person name="Santos F.R."/>
            <person name="Vidigal T.H.D.A."/>
            <person name="Brescovit A.D."/>
            <person name="Santos A.J."/>
        </authorList>
    </citation>
    <scope>NUCLEOTIDE SEQUENCE</scope>
    <source>
        <tissue evidence="1">Shoot tissue taken approximately 20 cm above the soil surface</tissue>
    </source>
</reference>
<organism evidence="1">
    <name type="scientific">Arundo donax</name>
    <name type="common">Giant reed</name>
    <name type="synonym">Donax arundinaceus</name>
    <dbReference type="NCBI Taxonomy" id="35708"/>
    <lineage>
        <taxon>Eukaryota</taxon>
        <taxon>Viridiplantae</taxon>
        <taxon>Streptophyta</taxon>
        <taxon>Embryophyta</taxon>
        <taxon>Tracheophyta</taxon>
        <taxon>Spermatophyta</taxon>
        <taxon>Magnoliopsida</taxon>
        <taxon>Liliopsida</taxon>
        <taxon>Poales</taxon>
        <taxon>Poaceae</taxon>
        <taxon>PACMAD clade</taxon>
        <taxon>Arundinoideae</taxon>
        <taxon>Arundineae</taxon>
        <taxon>Arundo</taxon>
    </lineage>
</organism>
<dbReference type="AlphaFoldDB" id="A0A0A9GDA2"/>
<proteinExistence type="predicted"/>